<dbReference type="InterPro" id="IPR016040">
    <property type="entry name" value="NAD(P)-bd_dom"/>
</dbReference>
<gene>
    <name evidence="9" type="ORF">Deia_00552</name>
</gene>
<evidence type="ECO:0000259" key="8">
    <source>
        <dbReference type="Pfam" id="PF16363"/>
    </source>
</evidence>
<organism evidence="9 10">
    <name type="scientific">Candidatus Deianiraea vastatrix</name>
    <dbReference type="NCBI Taxonomy" id="2163644"/>
    <lineage>
        <taxon>Bacteria</taxon>
        <taxon>Pseudomonadati</taxon>
        <taxon>Pseudomonadota</taxon>
        <taxon>Alphaproteobacteria</taxon>
        <taxon>Rickettsiales</taxon>
        <taxon>Candidatus Deianiraeaceae</taxon>
        <taxon>Candidatus Deianiraea</taxon>
    </lineage>
</organism>
<dbReference type="SUPFAM" id="SSF51735">
    <property type="entry name" value="NAD(P)-binding Rossmann-fold domains"/>
    <property type="match status" value="1"/>
</dbReference>
<dbReference type="NCBIfam" id="TIGR01181">
    <property type="entry name" value="dTDP_gluc_dehyt"/>
    <property type="match status" value="1"/>
</dbReference>
<evidence type="ECO:0000313" key="10">
    <source>
        <dbReference type="Proteomes" id="UP000321934"/>
    </source>
</evidence>
<dbReference type="PANTHER" id="PTHR43000">
    <property type="entry name" value="DTDP-D-GLUCOSE 4,6-DEHYDRATASE-RELATED"/>
    <property type="match status" value="1"/>
</dbReference>
<dbReference type="GO" id="GO:0008460">
    <property type="term" value="F:dTDP-glucose 4,6-dehydratase activity"/>
    <property type="evidence" value="ECO:0007669"/>
    <property type="project" value="UniProtKB-EC"/>
</dbReference>
<dbReference type="InterPro" id="IPR005888">
    <property type="entry name" value="dTDP_Gluc_deHydtase"/>
</dbReference>
<dbReference type="Gene3D" id="3.90.25.10">
    <property type="entry name" value="UDP-galactose 4-epimerase, domain 1"/>
    <property type="match status" value="1"/>
</dbReference>
<dbReference type="InterPro" id="IPR036291">
    <property type="entry name" value="NAD(P)-bd_dom_sf"/>
</dbReference>
<sequence length="329" mass="36755">MSKNALITGAAGFIGSNFAHMYLAKYPDSNIVVLDALTYAANLENLLEIKDKITFVKGDIGDKELVLKFLSENNIDRVFNFAAESHVDNSISNPRIFIDTNVTGTFNLLLACRQYFESLLDKSNFRFLHVSTDEVYGTLQLGDGKKFDENTPYAPNSPYSASKAASDHIVRSFVHTYGLPCVTTNCSNNYGPRQHIEKLIPKTIMACKNEQKIPVYGNGTAVRDWIWVDDHCAGVLLAMEKGKIGETYCFGGDCEKNTLEVVQAICKAMNEIFPRKQGKYEDLITFVKDRAGHDIRYSVSSEKAKKELGFKHSVTDFKLAIDKIVSMLV</sequence>
<dbReference type="OrthoDB" id="9801785at2"/>
<dbReference type="CDD" id="cd05246">
    <property type="entry name" value="dTDP_GD_SDR_e"/>
    <property type="match status" value="1"/>
</dbReference>
<evidence type="ECO:0000256" key="4">
    <source>
        <dbReference type="ARBA" id="ARBA00011990"/>
    </source>
</evidence>
<dbReference type="EC" id="4.2.1.46" evidence="4 7"/>
<dbReference type="Proteomes" id="UP000321934">
    <property type="component" value="Chromosome"/>
</dbReference>
<comment type="cofactor">
    <cofactor evidence="2 7">
        <name>NAD(+)</name>
        <dbReference type="ChEBI" id="CHEBI:57540"/>
    </cofactor>
</comment>
<proteinExistence type="inferred from homology"/>
<reference evidence="9 10" key="1">
    <citation type="journal article" date="2019" name="ISME J.">
        <title>Deianiraea, an extracellular bacterium associated with the ciliate Paramecium, suggests an alternative scenario for the evolution of Rickettsiales.</title>
        <authorList>
            <person name="Castelli M."/>
            <person name="Sabaneyeva E."/>
            <person name="Lanzoni O."/>
            <person name="Lebedeva N."/>
            <person name="Floriano A.M."/>
            <person name="Gaiarsa S."/>
            <person name="Benken K."/>
            <person name="Modeo L."/>
            <person name="Bandi C."/>
            <person name="Potekhin A."/>
            <person name="Sassera D."/>
            <person name="Petroni G."/>
        </authorList>
    </citation>
    <scope>NUCLEOTIDE SEQUENCE [LARGE SCALE GENOMIC DNA]</scope>
    <source>
        <strain evidence="9">CyL4-1</strain>
    </source>
</reference>
<dbReference type="Gene3D" id="3.40.50.720">
    <property type="entry name" value="NAD(P)-binding Rossmann-like Domain"/>
    <property type="match status" value="1"/>
</dbReference>
<evidence type="ECO:0000313" key="9">
    <source>
        <dbReference type="EMBL" id="QED23347.1"/>
    </source>
</evidence>
<name>A0A5B8XHV1_9RICK</name>
<comment type="similarity">
    <text evidence="3 7">Belongs to the NAD(P)-dependent epimerase/dehydratase family. dTDP-glucose dehydratase subfamily.</text>
</comment>
<evidence type="ECO:0000256" key="3">
    <source>
        <dbReference type="ARBA" id="ARBA00008178"/>
    </source>
</evidence>
<accession>A0A5B8XHV1</accession>
<dbReference type="AlphaFoldDB" id="A0A5B8XHV1"/>
<evidence type="ECO:0000256" key="2">
    <source>
        <dbReference type="ARBA" id="ARBA00001911"/>
    </source>
</evidence>
<keyword evidence="10" id="KW-1185">Reference proteome</keyword>
<protein>
    <recommendedName>
        <fullName evidence="4 7">dTDP-glucose 4,6-dehydratase</fullName>
        <ecNumber evidence="4 7">4.2.1.46</ecNumber>
    </recommendedName>
</protein>
<comment type="catalytic activity">
    <reaction evidence="1 7">
        <text>dTDP-alpha-D-glucose = dTDP-4-dehydro-6-deoxy-alpha-D-glucose + H2O</text>
        <dbReference type="Rhea" id="RHEA:17221"/>
        <dbReference type="ChEBI" id="CHEBI:15377"/>
        <dbReference type="ChEBI" id="CHEBI:57477"/>
        <dbReference type="ChEBI" id="CHEBI:57649"/>
        <dbReference type="EC" id="4.2.1.46"/>
    </reaction>
</comment>
<evidence type="ECO:0000256" key="5">
    <source>
        <dbReference type="ARBA" id="ARBA00023027"/>
    </source>
</evidence>
<keyword evidence="6 7" id="KW-0456">Lyase</keyword>
<dbReference type="RefSeq" id="WP_146820626.1">
    <property type="nucleotide sequence ID" value="NZ_CP029077.1"/>
</dbReference>
<dbReference type="EMBL" id="CP029077">
    <property type="protein sequence ID" value="QED23347.1"/>
    <property type="molecule type" value="Genomic_DNA"/>
</dbReference>
<evidence type="ECO:0000256" key="1">
    <source>
        <dbReference type="ARBA" id="ARBA00001539"/>
    </source>
</evidence>
<feature type="domain" description="NAD(P)-binding" evidence="8">
    <location>
        <begin position="6"/>
        <end position="315"/>
    </location>
</feature>
<evidence type="ECO:0000256" key="7">
    <source>
        <dbReference type="RuleBase" id="RU004473"/>
    </source>
</evidence>
<dbReference type="Pfam" id="PF16363">
    <property type="entry name" value="GDP_Man_Dehyd"/>
    <property type="match status" value="1"/>
</dbReference>
<dbReference type="FunFam" id="3.40.50.720:FF:000304">
    <property type="entry name" value="UDP-glucose 4,6-dehydratase"/>
    <property type="match status" value="1"/>
</dbReference>
<dbReference type="GO" id="GO:0009225">
    <property type="term" value="P:nucleotide-sugar metabolic process"/>
    <property type="evidence" value="ECO:0007669"/>
    <property type="project" value="InterPro"/>
</dbReference>
<evidence type="ECO:0000256" key="6">
    <source>
        <dbReference type="ARBA" id="ARBA00023239"/>
    </source>
</evidence>
<keyword evidence="5" id="KW-0520">NAD</keyword>